<sequence>MISEIFYRNGGVDPFPIPESEDFIHVHGKDPVALYSPFCSSEASGYYYWKSKDRAFRVELCIDRTRVFEIDVYDQRPPASELEPSVDTDLTSMTYYQAIKIYDDPERYIVIEDEGCS</sequence>
<proteinExistence type="predicted"/>
<dbReference type="RefSeq" id="WP_126841010.1">
    <property type="nucleotide sequence ID" value="NZ_PIQH01000002.1"/>
</dbReference>
<organism evidence="1 2">
    <name type="scientific">Idiomarina tyrosinivorans</name>
    <dbReference type="NCBI Taxonomy" id="1445662"/>
    <lineage>
        <taxon>Bacteria</taxon>
        <taxon>Pseudomonadati</taxon>
        <taxon>Pseudomonadota</taxon>
        <taxon>Gammaproteobacteria</taxon>
        <taxon>Alteromonadales</taxon>
        <taxon>Idiomarinaceae</taxon>
        <taxon>Idiomarina</taxon>
    </lineage>
</organism>
<accession>A0A432ZSV9</accession>
<comment type="caution">
    <text evidence="1">The sequence shown here is derived from an EMBL/GenBank/DDBJ whole genome shotgun (WGS) entry which is preliminary data.</text>
</comment>
<dbReference type="AlphaFoldDB" id="A0A432ZSV9"/>
<reference evidence="1 2" key="1">
    <citation type="journal article" date="2011" name="Front. Microbiol.">
        <title>Genomic signatures of strain selection and enhancement in Bacillus atrophaeus var. globigii, a historical biowarfare simulant.</title>
        <authorList>
            <person name="Gibbons H.S."/>
            <person name="Broomall S.M."/>
            <person name="McNew L.A."/>
            <person name="Daligault H."/>
            <person name="Chapman C."/>
            <person name="Bruce D."/>
            <person name="Karavis M."/>
            <person name="Krepps M."/>
            <person name="McGregor P.A."/>
            <person name="Hong C."/>
            <person name="Park K.H."/>
            <person name="Akmal A."/>
            <person name="Feldman A."/>
            <person name="Lin J.S."/>
            <person name="Chang W.E."/>
            <person name="Higgs B.W."/>
            <person name="Demirev P."/>
            <person name="Lindquist J."/>
            <person name="Liem A."/>
            <person name="Fochler E."/>
            <person name="Read T.D."/>
            <person name="Tapia R."/>
            <person name="Johnson S."/>
            <person name="Bishop-Lilly K.A."/>
            <person name="Detter C."/>
            <person name="Han C."/>
            <person name="Sozhamannan S."/>
            <person name="Rosenzweig C.N."/>
            <person name="Skowronski E.W."/>
        </authorList>
    </citation>
    <scope>NUCLEOTIDE SEQUENCE [LARGE SCALE GENOMIC DNA]</scope>
    <source>
        <strain evidence="1 2">CC-PW-9</strain>
    </source>
</reference>
<protein>
    <submittedName>
        <fullName evidence="1">Uncharacterized protein</fullName>
    </submittedName>
</protein>
<evidence type="ECO:0000313" key="1">
    <source>
        <dbReference type="EMBL" id="RUO81014.1"/>
    </source>
</evidence>
<dbReference type="EMBL" id="PIQH01000002">
    <property type="protein sequence ID" value="RUO81014.1"/>
    <property type="molecule type" value="Genomic_DNA"/>
</dbReference>
<name>A0A432ZSV9_9GAMM</name>
<keyword evidence="2" id="KW-1185">Reference proteome</keyword>
<gene>
    <name evidence="1" type="ORF">CWI84_02560</name>
</gene>
<dbReference type="OrthoDB" id="9828938at2"/>
<evidence type="ECO:0000313" key="2">
    <source>
        <dbReference type="Proteomes" id="UP000287996"/>
    </source>
</evidence>
<dbReference type="Proteomes" id="UP000287996">
    <property type="component" value="Unassembled WGS sequence"/>
</dbReference>